<dbReference type="EMBL" id="JANIEX010000589">
    <property type="protein sequence ID" value="KAJ3565232.1"/>
    <property type="molecule type" value="Genomic_DNA"/>
</dbReference>
<name>A0AAD5YSG3_9AGAR</name>
<dbReference type="Proteomes" id="UP001213000">
    <property type="component" value="Unassembled WGS sequence"/>
</dbReference>
<reference evidence="2" key="1">
    <citation type="submission" date="2022-07" db="EMBL/GenBank/DDBJ databases">
        <title>Genome Sequence of Leucocoprinus birnbaumii.</title>
        <authorList>
            <person name="Buettner E."/>
        </authorList>
    </citation>
    <scope>NUCLEOTIDE SEQUENCE</scope>
    <source>
        <strain evidence="2">VT141</strain>
    </source>
</reference>
<dbReference type="AlphaFoldDB" id="A0AAD5YSG3"/>
<organism evidence="2 3">
    <name type="scientific">Leucocoprinus birnbaumii</name>
    <dbReference type="NCBI Taxonomy" id="56174"/>
    <lineage>
        <taxon>Eukaryota</taxon>
        <taxon>Fungi</taxon>
        <taxon>Dikarya</taxon>
        <taxon>Basidiomycota</taxon>
        <taxon>Agaricomycotina</taxon>
        <taxon>Agaricomycetes</taxon>
        <taxon>Agaricomycetidae</taxon>
        <taxon>Agaricales</taxon>
        <taxon>Agaricineae</taxon>
        <taxon>Agaricaceae</taxon>
        <taxon>Leucocoprinus</taxon>
    </lineage>
</organism>
<gene>
    <name evidence="2" type="ORF">NP233_g7762</name>
</gene>
<dbReference type="InterPro" id="IPR035992">
    <property type="entry name" value="Ricin_B-like_lectins"/>
</dbReference>
<keyword evidence="1" id="KW-0732">Signal</keyword>
<feature type="signal peptide" evidence="1">
    <location>
        <begin position="1"/>
        <end position="21"/>
    </location>
</feature>
<evidence type="ECO:0000313" key="2">
    <source>
        <dbReference type="EMBL" id="KAJ3565232.1"/>
    </source>
</evidence>
<evidence type="ECO:0000313" key="3">
    <source>
        <dbReference type="Proteomes" id="UP001213000"/>
    </source>
</evidence>
<protein>
    <submittedName>
        <fullName evidence="2">Uncharacterized protein</fullName>
    </submittedName>
</protein>
<comment type="caution">
    <text evidence="2">The sequence shown here is derived from an EMBL/GenBank/DDBJ whole genome shotgun (WGS) entry which is preliminary data.</text>
</comment>
<keyword evidence="3" id="KW-1185">Reference proteome</keyword>
<feature type="chain" id="PRO_5042135182" evidence="1">
    <location>
        <begin position="22"/>
        <end position="154"/>
    </location>
</feature>
<proteinExistence type="predicted"/>
<sequence>MKWASASVLASMAFLMLGSKAQVDDDLDNDQGGRLVVPWEGGGTTANAIWSIEEVGDGQYTIFSGSAGYAIPVTVSVEIIEIVTSTSVKPTHWTIQPVSFPGAPPGLYTISAPVSPVPNTQIMWWTLHDATNLLFADLTNDPADSFANRLWFIV</sequence>
<accession>A0AAD5YSG3</accession>
<dbReference type="SUPFAM" id="SSF50370">
    <property type="entry name" value="Ricin B-like lectins"/>
    <property type="match status" value="1"/>
</dbReference>
<evidence type="ECO:0000256" key="1">
    <source>
        <dbReference type="SAM" id="SignalP"/>
    </source>
</evidence>